<dbReference type="SMART" id="SM00256">
    <property type="entry name" value="FBOX"/>
    <property type="match status" value="1"/>
</dbReference>
<dbReference type="CDD" id="cd22157">
    <property type="entry name" value="F-box_AtFBW1-like"/>
    <property type="match status" value="1"/>
</dbReference>
<dbReference type="SUPFAM" id="SSF50965">
    <property type="entry name" value="Galactose oxidase, central domain"/>
    <property type="match status" value="1"/>
</dbReference>
<dbReference type="EMBL" id="CACVBM020000333">
    <property type="protein sequence ID" value="CAA7017624.1"/>
    <property type="molecule type" value="Genomic_DNA"/>
</dbReference>
<dbReference type="InterPro" id="IPR001810">
    <property type="entry name" value="F-box_dom"/>
</dbReference>
<dbReference type="InterPro" id="IPR017451">
    <property type="entry name" value="F-box-assoc_interact_dom"/>
</dbReference>
<dbReference type="Pfam" id="PF07734">
    <property type="entry name" value="FBA_1"/>
    <property type="match status" value="1"/>
</dbReference>
<sequence length="399" mass="46527">MTITDLPRELECEILSRVPPTSLHKFRSTCRRWYALFKNPRFIEKNLGKAKRQFILKKDFSVYSVNLNLHGINNKRFDPSIEFTGKLNSLKDSEQTMIHAIFQCEGLFLCTTKDKRIVVWNPCTGQTRWIRIQPRNDDHLAYDSYALGYGNNKNKYSCDSFKILRCRTHKNNNLGIWVMEFELYYFNTDSWRLLDEDAQRNLTVSWRWMITSHGVSLKGNTYWVAWDKKEPNDIQFLLRFDFKRERFEHFSLPFSGSGTMFLSVVREEKLAVLLDRPNFDSSREMKIWVTDTKIDEAVTDMEYVLVVDFSRVLRRGMTVVSFLVDEENERVVCSGRDTKKGNKNVIYIVGGDGNHKHSCKQILGEIAQGPADDCWPFLDSYVPSSVQIQQVEAANAKGD</sequence>
<reference evidence="3 4" key="1">
    <citation type="submission" date="2020-01" db="EMBL/GenBank/DDBJ databases">
        <authorList>
            <person name="Mishra B."/>
        </authorList>
    </citation>
    <scope>NUCLEOTIDE SEQUENCE [LARGE SCALE GENOMIC DNA]</scope>
</reference>
<dbReference type="EMBL" id="CACVBM020000566">
    <property type="protein sequence ID" value="CAA7020878.1"/>
    <property type="molecule type" value="Genomic_DNA"/>
</dbReference>
<dbReference type="InterPro" id="IPR036047">
    <property type="entry name" value="F-box-like_dom_sf"/>
</dbReference>
<dbReference type="PANTHER" id="PTHR31672">
    <property type="entry name" value="BNACNNG10540D PROTEIN"/>
    <property type="match status" value="1"/>
</dbReference>
<protein>
    <recommendedName>
        <fullName evidence="1">F-box domain-containing protein</fullName>
    </recommendedName>
</protein>
<keyword evidence="4" id="KW-1185">Reference proteome</keyword>
<evidence type="ECO:0000313" key="4">
    <source>
        <dbReference type="Proteomes" id="UP000467841"/>
    </source>
</evidence>
<dbReference type="InterPro" id="IPR011043">
    <property type="entry name" value="Gal_Oxase/kelch_b-propeller"/>
</dbReference>
<dbReference type="Proteomes" id="UP000467841">
    <property type="component" value="Unassembled WGS sequence"/>
</dbReference>
<dbReference type="Pfam" id="PF00646">
    <property type="entry name" value="F-box"/>
    <property type="match status" value="1"/>
</dbReference>
<evidence type="ECO:0000313" key="3">
    <source>
        <dbReference type="EMBL" id="CAA7020878.1"/>
    </source>
</evidence>
<dbReference type="SUPFAM" id="SSF81383">
    <property type="entry name" value="F-box domain"/>
    <property type="match status" value="1"/>
</dbReference>
<dbReference type="InterPro" id="IPR050796">
    <property type="entry name" value="SCF_F-box_component"/>
</dbReference>
<dbReference type="OrthoDB" id="1867629at2759"/>
<name>A0A6D2HYP8_9BRAS</name>
<accession>A0A6D2HYP8</accession>
<proteinExistence type="predicted"/>
<dbReference type="Gene3D" id="1.20.1280.50">
    <property type="match status" value="1"/>
</dbReference>
<dbReference type="InterPro" id="IPR006527">
    <property type="entry name" value="F-box-assoc_dom_typ1"/>
</dbReference>
<feature type="domain" description="F-box" evidence="1">
    <location>
        <begin position="1"/>
        <end position="46"/>
    </location>
</feature>
<dbReference type="PANTHER" id="PTHR31672:SF13">
    <property type="entry name" value="F-BOX PROTEIN CPR30-LIKE"/>
    <property type="match status" value="1"/>
</dbReference>
<gene>
    <name evidence="2" type="ORF">MERR_LOCUS4859</name>
    <name evidence="3" type="ORF">MERR_LOCUS8113</name>
</gene>
<dbReference type="PROSITE" id="PS50181">
    <property type="entry name" value="FBOX"/>
    <property type="match status" value="1"/>
</dbReference>
<evidence type="ECO:0000259" key="1">
    <source>
        <dbReference type="PROSITE" id="PS50181"/>
    </source>
</evidence>
<evidence type="ECO:0000313" key="2">
    <source>
        <dbReference type="EMBL" id="CAA7017624.1"/>
    </source>
</evidence>
<dbReference type="NCBIfam" id="TIGR01640">
    <property type="entry name" value="F_box_assoc_1"/>
    <property type="match status" value="1"/>
</dbReference>
<dbReference type="AlphaFoldDB" id="A0A6D2HYP8"/>
<organism evidence="3 4">
    <name type="scientific">Microthlaspi erraticum</name>
    <dbReference type="NCBI Taxonomy" id="1685480"/>
    <lineage>
        <taxon>Eukaryota</taxon>
        <taxon>Viridiplantae</taxon>
        <taxon>Streptophyta</taxon>
        <taxon>Embryophyta</taxon>
        <taxon>Tracheophyta</taxon>
        <taxon>Spermatophyta</taxon>
        <taxon>Magnoliopsida</taxon>
        <taxon>eudicotyledons</taxon>
        <taxon>Gunneridae</taxon>
        <taxon>Pentapetalae</taxon>
        <taxon>rosids</taxon>
        <taxon>malvids</taxon>
        <taxon>Brassicales</taxon>
        <taxon>Brassicaceae</taxon>
        <taxon>Coluteocarpeae</taxon>
        <taxon>Microthlaspi</taxon>
    </lineage>
</organism>